<evidence type="ECO:0000313" key="1">
    <source>
        <dbReference type="EMBL" id="RVW83394.1"/>
    </source>
</evidence>
<name>A0A438HG20_VITVI</name>
<dbReference type="EMBL" id="QGNW01000229">
    <property type="protein sequence ID" value="RVW83394.1"/>
    <property type="molecule type" value="Genomic_DNA"/>
</dbReference>
<sequence length="214" mass="24360">MNPLSPYLFVVAMEVLSCLLKRAKDWYPLGVRHVEKLTFELGCNVGGLSSAYMGLSLGGKRSILNRSLVANMRKMEVSSLVVRGYETKLWKTIGKYWDTFYNRSSFVSFKRGLGNGLMKSNRLEGVVIDGEGEDKMVWMDSRRVFSKVKFSLGRVPENSKVKHIGDDRESVKILRLVVKLFAFKARLRVSSSQRVNQWYVGDEDAFFGNIQKLA</sequence>
<proteinExistence type="predicted"/>
<dbReference type="AlphaFoldDB" id="A0A438HG20"/>
<reference evidence="1 2" key="1">
    <citation type="journal article" date="2018" name="PLoS Genet.">
        <title>Population sequencing reveals clonal diversity and ancestral inbreeding in the grapevine cultivar Chardonnay.</title>
        <authorList>
            <person name="Roach M.J."/>
            <person name="Johnson D.L."/>
            <person name="Bohlmann J."/>
            <person name="van Vuuren H.J."/>
            <person name="Jones S.J."/>
            <person name="Pretorius I.S."/>
            <person name="Schmidt S.A."/>
            <person name="Borneman A.R."/>
        </authorList>
    </citation>
    <scope>NUCLEOTIDE SEQUENCE [LARGE SCALE GENOMIC DNA]</scope>
    <source>
        <strain evidence="2">cv. Chardonnay</strain>
        <tissue evidence="1">Leaf</tissue>
    </source>
</reference>
<gene>
    <name evidence="1" type="ORF">CK203_038946</name>
</gene>
<accession>A0A438HG20</accession>
<dbReference type="Proteomes" id="UP000288805">
    <property type="component" value="Unassembled WGS sequence"/>
</dbReference>
<protein>
    <submittedName>
        <fullName evidence="1">Uncharacterized protein</fullName>
    </submittedName>
</protein>
<comment type="caution">
    <text evidence="1">The sequence shown here is derived from an EMBL/GenBank/DDBJ whole genome shotgun (WGS) entry which is preliminary data.</text>
</comment>
<organism evidence="1 2">
    <name type="scientific">Vitis vinifera</name>
    <name type="common">Grape</name>
    <dbReference type="NCBI Taxonomy" id="29760"/>
    <lineage>
        <taxon>Eukaryota</taxon>
        <taxon>Viridiplantae</taxon>
        <taxon>Streptophyta</taxon>
        <taxon>Embryophyta</taxon>
        <taxon>Tracheophyta</taxon>
        <taxon>Spermatophyta</taxon>
        <taxon>Magnoliopsida</taxon>
        <taxon>eudicotyledons</taxon>
        <taxon>Gunneridae</taxon>
        <taxon>Pentapetalae</taxon>
        <taxon>rosids</taxon>
        <taxon>Vitales</taxon>
        <taxon>Vitaceae</taxon>
        <taxon>Viteae</taxon>
        <taxon>Vitis</taxon>
    </lineage>
</organism>
<evidence type="ECO:0000313" key="2">
    <source>
        <dbReference type="Proteomes" id="UP000288805"/>
    </source>
</evidence>